<dbReference type="RefSeq" id="WP_354016347.1">
    <property type="nucleotide sequence ID" value="NZ_JBEWTB010000002.1"/>
</dbReference>
<proteinExistence type="predicted"/>
<evidence type="ECO:0000256" key="1">
    <source>
        <dbReference type="SAM" id="MobiDB-lite"/>
    </source>
</evidence>
<dbReference type="EMBL" id="JBEWTB010000002">
    <property type="protein sequence ID" value="MET4756987.1"/>
    <property type="molecule type" value="Genomic_DNA"/>
</dbReference>
<protein>
    <submittedName>
        <fullName evidence="2">Uncharacterized protein</fullName>
    </submittedName>
</protein>
<comment type="caution">
    <text evidence="2">The sequence shown here is derived from an EMBL/GenBank/DDBJ whole genome shotgun (WGS) entry which is preliminary data.</text>
</comment>
<feature type="region of interest" description="Disordered" evidence="1">
    <location>
        <begin position="1"/>
        <end position="20"/>
    </location>
</feature>
<dbReference type="Proteomes" id="UP001549366">
    <property type="component" value="Unassembled WGS sequence"/>
</dbReference>
<name>A0ABV2SGT6_9GAMM</name>
<evidence type="ECO:0000313" key="2">
    <source>
        <dbReference type="EMBL" id="MET4756987.1"/>
    </source>
</evidence>
<accession>A0ABV2SGT6</accession>
<organism evidence="2 3">
    <name type="scientific">Endozoicomonas lisbonensis</name>
    <dbReference type="NCBI Taxonomy" id="3120522"/>
    <lineage>
        <taxon>Bacteria</taxon>
        <taxon>Pseudomonadati</taxon>
        <taxon>Pseudomonadota</taxon>
        <taxon>Gammaproteobacteria</taxon>
        <taxon>Oceanospirillales</taxon>
        <taxon>Endozoicomonadaceae</taxon>
        <taxon>Endozoicomonas</taxon>
    </lineage>
</organism>
<sequence length="109" mass="13051">MSHNITREQRPQLEQQRRESLARHLIHSKPKHQQMYLKSLKSDTLREELRELMKQELAKEIALMDTHLRNLRLSRLKDRCSHKEFDSSFFRDIQNRVDTLLASKETGVA</sequence>
<gene>
    <name evidence="2" type="ORF">V5J35_002179</name>
</gene>
<evidence type="ECO:0000313" key="3">
    <source>
        <dbReference type="Proteomes" id="UP001549366"/>
    </source>
</evidence>
<keyword evidence="3" id="KW-1185">Reference proteome</keyword>
<reference evidence="2 3" key="1">
    <citation type="submission" date="2024-06" db="EMBL/GenBank/DDBJ databases">
        <title>Genomic Encyclopedia of Type Strains, Phase V (KMG-V): Genome sequencing to study the core and pangenomes of soil and plant-associated prokaryotes.</title>
        <authorList>
            <person name="Whitman W."/>
        </authorList>
    </citation>
    <scope>NUCLEOTIDE SEQUENCE [LARGE SCALE GENOMIC DNA]</scope>
    <source>
        <strain evidence="2 3">NE40</strain>
    </source>
</reference>